<evidence type="ECO:0000256" key="4">
    <source>
        <dbReference type="ARBA" id="ARBA00022692"/>
    </source>
</evidence>
<dbReference type="Gene3D" id="1.10.3720.10">
    <property type="entry name" value="MetI-like"/>
    <property type="match status" value="1"/>
</dbReference>
<dbReference type="RefSeq" id="WP_011826191.1">
    <property type="nucleotide sequence ID" value="NC_008820.1"/>
</dbReference>
<evidence type="ECO:0000256" key="1">
    <source>
        <dbReference type="ARBA" id="ARBA00004651"/>
    </source>
</evidence>
<dbReference type="PANTHER" id="PTHR30193:SF44">
    <property type="entry name" value="LACTOSE TRANSPORT SYSTEM PERMEASE PROTEIN LACF"/>
    <property type="match status" value="1"/>
</dbReference>
<evidence type="ECO:0000256" key="3">
    <source>
        <dbReference type="ARBA" id="ARBA00022475"/>
    </source>
</evidence>
<dbReference type="InterPro" id="IPR051393">
    <property type="entry name" value="ABC_transporter_permease"/>
</dbReference>
<dbReference type="InterPro" id="IPR000515">
    <property type="entry name" value="MetI-like"/>
</dbReference>
<keyword evidence="2 7" id="KW-0813">Transport</keyword>
<evidence type="ECO:0000313" key="9">
    <source>
        <dbReference type="EMBL" id="ABM78300.1"/>
    </source>
</evidence>
<evidence type="ECO:0000256" key="2">
    <source>
        <dbReference type="ARBA" id="ARBA00022448"/>
    </source>
</evidence>
<feature type="transmembrane region" description="Helical" evidence="7">
    <location>
        <begin position="156"/>
        <end position="176"/>
    </location>
</feature>
<feature type="domain" description="ABC transmembrane type-1" evidence="8">
    <location>
        <begin position="78"/>
        <end position="292"/>
    </location>
</feature>
<keyword evidence="6 7" id="KW-0472">Membrane</keyword>
<dbReference type="KEGG" id="pmf:P9303_15561"/>
<dbReference type="GO" id="GO:0055085">
    <property type="term" value="P:transmembrane transport"/>
    <property type="evidence" value="ECO:0007669"/>
    <property type="project" value="InterPro"/>
</dbReference>
<evidence type="ECO:0000256" key="5">
    <source>
        <dbReference type="ARBA" id="ARBA00022989"/>
    </source>
</evidence>
<name>A2C9Z0_PROM3</name>
<dbReference type="InterPro" id="IPR035906">
    <property type="entry name" value="MetI-like_sf"/>
</dbReference>
<dbReference type="EMBL" id="CP000554">
    <property type="protein sequence ID" value="ABM78300.1"/>
    <property type="molecule type" value="Genomic_DNA"/>
</dbReference>
<dbReference type="Pfam" id="PF00528">
    <property type="entry name" value="BPD_transp_1"/>
    <property type="match status" value="1"/>
</dbReference>
<accession>A2C9Z0</accession>
<feature type="transmembrane region" description="Helical" evidence="7">
    <location>
        <begin position="115"/>
        <end position="136"/>
    </location>
</feature>
<evidence type="ECO:0000259" key="8">
    <source>
        <dbReference type="PROSITE" id="PS50928"/>
    </source>
</evidence>
<comment type="subcellular location">
    <subcellularLocation>
        <location evidence="1 7">Cell membrane</location>
        <topology evidence="1 7">Multi-pass membrane protein</topology>
    </subcellularLocation>
</comment>
<protein>
    <submittedName>
        <fullName evidence="9">Putative lactose transporter</fullName>
    </submittedName>
</protein>
<dbReference type="HOGENOM" id="CLU_016047_0_2_3"/>
<feature type="transmembrane region" description="Helical" evidence="7">
    <location>
        <begin position="271"/>
        <end position="295"/>
    </location>
</feature>
<evidence type="ECO:0000313" key="10">
    <source>
        <dbReference type="Proteomes" id="UP000002274"/>
    </source>
</evidence>
<dbReference type="Proteomes" id="UP000002274">
    <property type="component" value="Chromosome"/>
</dbReference>
<keyword evidence="5 7" id="KW-1133">Transmembrane helix</keyword>
<dbReference type="PANTHER" id="PTHR30193">
    <property type="entry name" value="ABC TRANSPORTER PERMEASE PROTEIN"/>
    <property type="match status" value="1"/>
</dbReference>
<organism evidence="9 10">
    <name type="scientific">Prochlorococcus marinus (strain MIT 9303)</name>
    <dbReference type="NCBI Taxonomy" id="59922"/>
    <lineage>
        <taxon>Bacteria</taxon>
        <taxon>Bacillati</taxon>
        <taxon>Cyanobacteriota</taxon>
        <taxon>Cyanophyceae</taxon>
        <taxon>Synechococcales</taxon>
        <taxon>Prochlorococcaceae</taxon>
        <taxon>Prochlorococcus</taxon>
    </lineage>
</organism>
<comment type="similarity">
    <text evidence="7">Belongs to the binding-protein-dependent transport system permease family.</text>
</comment>
<keyword evidence="3" id="KW-1003">Cell membrane</keyword>
<dbReference type="SUPFAM" id="SSF161098">
    <property type="entry name" value="MetI-like"/>
    <property type="match status" value="1"/>
</dbReference>
<feature type="transmembrane region" description="Helical" evidence="7">
    <location>
        <begin position="20"/>
        <end position="46"/>
    </location>
</feature>
<dbReference type="STRING" id="59922.P9303_15561"/>
<gene>
    <name evidence="9" type="primary">lacF</name>
    <name evidence="9" type="ordered locus">P9303_15561</name>
</gene>
<sequence length="302" mass="32869">MAGPLFRGIRQSWRTTLAAWVFLLPALVLLSLSVLIPALMALVMSFTKTGLDVTEPLVFVGLANLRRLAGDPMFFKVLINTLIYLIGVVPPIVLGSLALAVLLNRSLPGIHFLRGAFYTPVLVSIVVAAIAFRWLYAENGLINGWLSAFLGTDFVPIGFLTNPFLALPAVMLVTLWKGLGYYMVIFLAGLQGIPKELYEAAELDGSDGLRKHLDITLPLLRPYVTLVAVVSSIAATKVFEEVFLMTQGGPADTTRTLVYYVYDQAFAELEISYACTVGLALFLLVLLLTAVRLTFAGDQGLL</sequence>
<proteinExistence type="inferred from homology"/>
<evidence type="ECO:0000256" key="6">
    <source>
        <dbReference type="ARBA" id="ARBA00023136"/>
    </source>
</evidence>
<reference evidence="9 10" key="1">
    <citation type="journal article" date="2007" name="PLoS Genet.">
        <title>Patterns and implications of gene gain and loss in the evolution of Prochlorococcus.</title>
        <authorList>
            <person name="Kettler G.C."/>
            <person name="Martiny A.C."/>
            <person name="Huang K."/>
            <person name="Zucker J."/>
            <person name="Coleman M.L."/>
            <person name="Rodrigue S."/>
            <person name="Chen F."/>
            <person name="Lapidus A."/>
            <person name="Ferriera S."/>
            <person name="Johnson J."/>
            <person name="Steglich C."/>
            <person name="Church G.M."/>
            <person name="Richardson P."/>
            <person name="Chisholm S.W."/>
        </authorList>
    </citation>
    <scope>NUCLEOTIDE SEQUENCE [LARGE SCALE GENOMIC DNA]</scope>
    <source>
        <strain evidence="9 10">MIT 9303</strain>
    </source>
</reference>
<keyword evidence="4 7" id="KW-0812">Transmembrane</keyword>
<dbReference type="PROSITE" id="PS50928">
    <property type="entry name" value="ABC_TM1"/>
    <property type="match status" value="1"/>
</dbReference>
<dbReference type="BioCyc" id="PMAR59922:G1G80-1351-MONOMER"/>
<dbReference type="AlphaFoldDB" id="A2C9Z0"/>
<dbReference type="GO" id="GO:0005886">
    <property type="term" value="C:plasma membrane"/>
    <property type="evidence" value="ECO:0007669"/>
    <property type="project" value="UniProtKB-SubCell"/>
</dbReference>
<evidence type="ECO:0000256" key="7">
    <source>
        <dbReference type="RuleBase" id="RU363032"/>
    </source>
</evidence>
<dbReference type="CDD" id="cd06261">
    <property type="entry name" value="TM_PBP2"/>
    <property type="match status" value="1"/>
</dbReference>
<feature type="transmembrane region" description="Helical" evidence="7">
    <location>
        <begin position="82"/>
        <end position="103"/>
    </location>
</feature>